<dbReference type="EMBL" id="JBHUCP010000007">
    <property type="protein sequence ID" value="MFD1530280.1"/>
    <property type="molecule type" value="Genomic_DNA"/>
</dbReference>
<evidence type="ECO:0000256" key="4">
    <source>
        <dbReference type="ARBA" id="ARBA00022679"/>
    </source>
</evidence>
<dbReference type="PANTHER" id="PTHR43025">
    <property type="entry name" value="MONOGALACTOSYLDIACYLGLYCEROL SYNTHASE"/>
    <property type="match status" value="1"/>
</dbReference>
<dbReference type="Gene3D" id="3.40.50.2000">
    <property type="entry name" value="Glycogen Phosphorylase B"/>
    <property type="match status" value="1"/>
</dbReference>
<organism evidence="7 8">
    <name type="scientific">Pseudonocardia aurantiaca</name>
    <dbReference type="NCBI Taxonomy" id="75290"/>
    <lineage>
        <taxon>Bacteria</taxon>
        <taxon>Bacillati</taxon>
        <taxon>Actinomycetota</taxon>
        <taxon>Actinomycetes</taxon>
        <taxon>Pseudonocardiales</taxon>
        <taxon>Pseudonocardiaceae</taxon>
        <taxon>Pseudonocardia</taxon>
    </lineage>
</organism>
<dbReference type="Pfam" id="PF06925">
    <property type="entry name" value="MGDG_synth"/>
    <property type="match status" value="1"/>
</dbReference>
<sequence>MDGRAGHPGRVLVLSASVGEGHVAAARAVAARMRRLWPDAQVREVEDTGRGHERRDRLLRTAYELTMRITPGLYGVGYDMLVRHPRFADLCKRVTAALLGRALAPLLAAERPDLVVSTYPMISGGLAWLRRRGRLPARAVALVTDVAVHPYWVWPDLDETWTLLPSSRDQARAQAPLADVRVAPAPVAPRFRPGDRQNARNALGLRPDAMVVLVTGGSLGFGGLDRLTAAVLAAGDEVQAVVLCGRNARLRTRLLARRLPGFRLVVRGWTDRVAEHITAADVVLTTAGGMIATESLAVGRPVLFAAPVPGHGRAGAEMTAAAGLALVCPEPPDVTTAVRRFLDDPRELARLSRRAAEFGGRDLDAELAELGARARVRP</sequence>
<dbReference type="SUPFAM" id="SSF53756">
    <property type="entry name" value="UDP-Glycosyltransferase/glycogen phosphorylase"/>
    <property type="match status" value="1"/>
</dbReference>
<evidence type="ECO:0000259" key="5">
    <source>
        <dbReference type="Pfam" id="PF04101"/>
    </source>
</evidence>
<dbReference type="InterPro" id="IPR007235">
    <property type="entry name" value="Glyco_trans_28_C"/>
</dbReference>
<dbReference type="RefSeq" id="WP_343977217.1">
    <property type="nucleotide sequence ID" value="NZ_BAAAJG010000008.1"/>
</dbReference>
<gene>
    <name evidence="7" type="ORF">ACFSCY_12580</name>
</gene>
<evidence type="ECO:0000256" key="3">
    <source>
        <dbReference type="ARBA" id="ARBA00022676"/>
    </source>
</evidence>
<evidence type="ECO:0000256" key="1">
    <source>
        <dbReference type="ARBA" id="ARBA00004370"/>
    </source>
</evidence>
<keyword evidence="8" id="KW-1185">Reference proteome</keyword>
<dbReference type="Pfam" id="PF04101">
    <property type="entry name" value="Glyco_tran_28_C"/>
    <property type="match status" value="1"/>
</dbReference>
<name>A0ABW4FI18_9PSEU</name>
<dbReference type="InterPro" id="IPR050519">
    <property type="entry name" value="Glycosyltransf_28_UgtP"/>
</dbReference>
<comment type="subcellular location">
    <subcellularLocation>
        <location evidence="1">Membrane</location>
    </subcellularLocation>
</comment>
<evidence type="ECO:0000256" key="2">
    <source>
        <dbReference type="ARBA" id="ARBA00006962"/>
    </source>
</evidence>
<feature type="domain" description="Glycosyl transferase family 28 C-terminal" evidence="5">
    <location>
        <begin position="211"/>
        <end position="304"/>
    </location>
</feature>
<evidence type="ECO:0000313" key="7">
    <source>
        <dbReference type="EMBL" id="MFD1530280.1"/>
    </source>
</evidence>
<dbReference type="Proteomes" id="UP001597145">
    <property type="component" value="Unassembled WGS sequence"/>
</dbReference>
<feature type="domain" description="Diacylglycerol glucosyltransferase N-terminal" evidence="6">
    <location>
        <begin position="22"/>
        <end position="163"/>
    </location>
</feature>
<comment type="caution">
    <text evidence="7">The sequence shown here is derived from an EMBL/GenBank/DDBJ whole genome shotgun (WGS) entry which is preliminary data.</text>
</comment>
<keyword evidence="4" id="KW-0808">Transferase</keyword>
<reference evidence="8" key="1">
    <citation type="journal article" date="2019" name="Int. J. Syst. Evol. Microbiol.">
        <title>The Global Catalogue of Microorganisms (GCM) 10K type strain sequencing project: providing services to taxonomists for standard genome sequencing and annotation.</title>
        <authorList>
            <consortium name="The Broad Institute Genomics Platform"/>
            <consortium name="The Broad Institute Genome Sequencing Center for Infectious Disease"/>
            <person name="Wu L."/>
            <person name="Ma J."/>
        </authorList>
    </citation>
    <scope>NUCLEOTIDE SEQUENCE [LARGE SCALE GENOMIC DNA]</scope>
    <source>
        <strain evidence="8">JCM 12165</strain>
    </source>
</reference>
<accession>A0ABW4FI18</accession>
<dbReference type="InterPro" id="IPR009695">
    <property type="entry name" value="Diacylglyc_glucosyltr_N"/>
</dbReference>
<proteinExistence type="inferred from homology"/>
<keyword evidence="3" id="KW-0328">Glycosyltransferase</keyword>
<protein>
    <submittedName>
        <fullName evidence="7">Glycosyltransferase</fullName>
    </submittedName>
</protein>
<evidence type="ECO:0000313" key="8">
    <source>
        <dbReference type="Proteomes" id="UP001597145"/>
    </source>
</evidence>
<dbReference type="PANTHER" id="PTHR43025:SF3">
    <property type="entry name" value="MONOGALACTOSYLDIACYLGLYCEROL SYNTHASE 1, CHLOROPLASTIC"/>
    <property type="match status" value="1"/>
</dbReference>
<evidence type="ECO:0000259" key="6">
    <source>
        <dbReference type="Pfam" id="PF06925"/>
    </source>
</evidence>
<comment type="similarity">
    <text evidence="2">Belongs to the glycosyltransferase 28 family.</text>
</comment>